<keyword evidence="5" id="KW-0560">Oxidoreductase</keyword>
<dbReference type="GO" id="GO:0042554">
    <property type="term" value="P:superoxide anion generation"/>
    <property type="evidence" value="ECO:0007669"/>
    <property type="project" value="TreeGrafter"/>
</dbReference>
<dbReference type="Pfam" id="PF08022">
    <property type="entry name" value="FAD_binding_8"/>
    <property type="match status" value="1"/>
</dbReference>
<keyword evidence="4 8" id="KW-1133">Transmembrane helix</keyword>
<evidence type="ECO:0000256" key="4">
    <source>
        <dbReference type="ARBA" id="ARBA00022989"/>
    </source>
</evidence>
<evidence type="ECO:0000256" key="8">
    <source>
        <dbReference type="SAM" id="Phobius"/>
    </source>
</evidence>
<keyword evidence="6" id="KW-0813">Transport</keyword>
<proteinExistence type="predicted"/>
<evidence type="ECO:0000256" key="6">
    <source>
        <dbReference type="ARBA" id="ARBA00023065"/>
    </source>
</evidence>
<dbReference type="GO" id="GO:0016175">
    <property type="term" value="F:superoxide-generating NAD(P)H oxidase activity"/>
    <property type="evidence" value="ECO:0007669"/>
    <property type="project" value="TreeGrafter"/>
</dbReference>
<feature type="transmembrane region" description="Helical" evidence="8">
    <location>
        <begin position="127"/>
        <end position="146"/>
    </location>
</feature>
<evidence type="ECO:0000313" key="10">
    <source>
        <dbReference type="EMBL" id="CCG82319.1"/>
    </source>
</evidence>
<keyword evidence="6" id="KW-0406">Ion transport</keyword>
<dbReference type="SUPFAM" id="SSF52343">
    <property type="entry name" value="Ferredoxin reductase-like, C-terminal NADP-linked domain"/>
    <property type="match status" value="1"/>
</dbReference>
<evidence type="ECO:0000313" key="11">
    <source>
        <dbReference type="Proteomes" id="UP000013776"/>
    </source>
</evidence>
<feature type="transmembrane region" description="Helical" evidence="8">
    <location>
        <begin position="292"/>
        <end position="312"/>
    </location>
</feature>
<dbReference type="eggNOG" id="KOG0039">
    <property type="taxonomic scope" value="Eukaryota"/>
</dbReference>
<dbReference type="OrthoDB" id="167398at2759"/>
<dbReference type="SUPFAM" id="SSF63380">
    <property type="entry name" value="Riboflavin synthase domain-like"/>
    <property type="match status" value="1"/>
</dbReference>
<dbReference type="Pfam" id="PF08030">
    <property type="entry name" value="NAD_binding_6"/>
    <property type="match status" value="1"/>
</dbReference>
<feature type="transmembrane region" description="Helical" evidence="8">
    <location>
        <begin position="265"/>
        <end position="285"/>
    </location>
</feature>
<organism evidence="10 11">
    <name type="scientific">Taphrina deformans (strain PYCC 5710 / ATCC 11124 / CBS 356.35 / IMI 108563 / JCM 9778 / NBRC 8474)</name>
    <name type="common">Peach leaf curl fungus</name>
    <name type="synonym">Lalaria deformans</name>
    <dbReference type="NCBI Taxonomy" id="1097556"/>
    <lineage>
        <taxon>Eukaryota</taxon>
        <taxon>Fungi</taxon>
        <taxon>Dikarya</taxon>
        <taxon>Ascomycota</taxon>
        <taxon>Taphrinomycotina</taxon>
        <taxon>Taphrinomycetes</taxon>
        <taxon>Taphrinales</taxon>
        <taxon>Taphrinaceae</taxon>
        <taxon>Taphrina</taxon>
    </lineage>
</organism>
<dbReference type="InterPro" id="IPR017927">
    <property type="entry name" value="FAD-bd_FR_type"/>
</dbReference>
<evidence type="ECO:0000256" key="2">
    <source>
        <dbReference type="ARBA" id="ARBA00022692"/>
    </source>
</evidence>
<dbReference type="Gene3D" id="3.40.50.80">
    <property type="entry name" value="Nucleotide-binding domain of ferredoxin-NADP reductase (FNR) module"/>
    <property type="match status" value="1"/>
</dbReference>
<dbReference type="EMBL" id="CAHR02000080">
    <property type="protein sequence ID" value="CCG82319.1"/>
    <property type="molecule type" value="Genomic_DNA"/>
</dbReference>
<sequence>MSGNCLSEAEIADFFNDCGPDEHGFVYQHKLDELFAEFRDGLVQDGDGAEYLDDGRWYMPENKRYVPPGTTHLGYDCAHFTNMVKSWQVPTMKSLGRKIDEKSKMYEASLPIGRRLRAHWSIEGPQSTFVMLVIALQTALAVWLMVRELNDRKLLDLLGWGLVVAKTSAGVLYPTLALLLLSSSRTLGTWLRQLPFLSKFVNWDLSQVFHMQMAITALFFSTLHVVAHLGGTFVAITRSSAGRTAATLHNFRSQKPRYTDLLQSLPGLTGIIAVAFIGMISLASLPVIRRRYFEVFQAMHLLVYPFIGLLVVHGTRGWLQAPMLGYWLAVPGLLLIGERCVRLYSYIVPVHATLVPQRSDVVMLILTRKRPWKVKPGQYILLCIPAISALQWHPFTISSFSDHEIRVHIRTTSGRWTSKVRTTDFDLAMVDGPFGSPAEKFFGFDRTVVIGTGIGITPYIGVLSNDSIKARQRLNSGHSANVLKAQSVDFHWIARDASVFSWFATLLNTATTEKPGVKVNTYLTSKQNSTAAYVFSVLVDRNERPIARVPASHLGPELSSLTGLRNKTTFGRPDFTDILERNEAEIPSEFTGTIGVFFCGPKYVGMEISDRCKEMSLRRRKVQWEFIGEVF</sequence>
<gene>
    <name evidence="10" type="ORF">TAPDE_002339</name>
</gene>
<feature type="transmembrane region" description="Helical" evidence="8">
    <location>
        <begin position="158"/>
        <end position="181"/>
    </location>
</feature>
<dbReference type="InterPro" id="IPR013130">
    <property type="entry name" value="Fe3_Rdtase_TM_dom"/>
</dbReference>
<dbReference type="InterPro" id="IPR050369">
    <property type="entry name" value="RBOH/FRE"/>
</dbReference>
<dbReference type="PANTHER" id="PTHR11972">
    <property type="entry name" value="NADPH OXIDASE"/>
    <property type="match status" value="1"/>
</dbReference>
<dbReference type="GO" id="GO:0006811">
    <property type="term" value="P:monoatomic ion transport"/>
    <property type="evidence" value="ECO:0007669"/>
    <property type="project" value="UniProtKB-KW"/>
</dbReference>
<dbReference type="InterPro" id="IPR013112">
    <property type="entry name" value="FAD-bd_8"/>
</dbReference>
<dbReference type="CDD" id="cd06186">
    <property type="entry name" value="NOX_Duox_like_FAD_NADP"/>
    <property type="match status" value="1"/>
</dbReference>
<dbReference type="STRING" id="1097556.R4XG08"/>
<dbReference type="Pfam" id="PF01794">
    <property type="entry name" value="Ferric_reduct"/>
    <property type="match status" value="1"/>
</dbReference>
<comment type="subcellular location">
    <subcellularLocation>
        <location evidence="1">Membrane</location>
        <topology evidence="1">Multi-pass membrane protein</topology>
    </subcellularLocation>
</comment>
<dbReference type="InterPro" id="IPR017938">
    <property type="entry name" value="Riboflavin_synthase-like_b-brl"/>
</dbReference>
<dbReference type="PANTHER" id="PTHR11972:SF153">
    <property type="entry name" value="SUPEROXIDE-GENERATING NADPH OXIDASE HEAVY CHAIN SUBUNIT A"/>
    <property type="match status" value="1"/>
</dbReference>
<keyword evidence="11" id="KW-1185">Reference proteome</keyword>
<accession>R4XG08</accession>
<dbReference type="InterPro" id="IPR013121">
    <property type="entry name" value="Fe_red_NAD-bd_6"/>
</dbReference>
<comment type="caution">
    <text evidence="10">The sequence shown here is derived from an EMBL/GenBank/DDBJ whole genome shotgun (WGS) entry which is preliminary data.</text>
</comment>
<keyword evidence="2 8" id="KW-0812">Transmembrane</keyword>
<keyword evidence="7 8" id="KW-0472">Membrane</keyword>
<dbReference type="Gene3D" id="2.40.30.10">
    <property type="entry name" value="Translation factors"/>
    <property type="match status" value="1"/>
</dbReference>
<evidence type="ECO:0000256" key="7">
    <source>
        <dbReference type="ARBA" id="ARBA00023136"/>
    </source>
</evidence>
<dbReference type="InterPro" id="IPR039261">
    <property type="entry name" value="FNR_nucleotide-bd"/>
</dbReference>
<reference evidence="10 11" key="1">
    <citation type="journal article" date="2013" name="MBio">
        <title>Genome sequencing of the plant pathogen Taphrina deformans, the causal agent of peach leaf curl.</title>
        <authorList>
            <person name="Cisse O.H."/>
            <person name="Almeida J.M.G.C.F."/>
            <person name="Fonseca A."/>
            <person name="Kumar A.A."/>
            <person name="Salojaervi J."/>
            <person name="Overmyer K."/>
            <person name="Hauser P.M."/>
            <person name="Pagni M."/>
        </authorList>
    </citation>
    <scope>NUCLEOTIDE SEQUENCE [LARGE SCALE GENOMIC DNA]</scope>
    <source>
        <strain evidence="11">PYCC 5710 / ATCC 11124 / CBS 356.35 / IMI 108563 / JCM 9778 / NBRC 8474</strain>
    </source>
</reference>
<name>R4XG08_TAPDE</name>
<keyword evidence="3" id="KW-0249">Electron transport</keyword>
<dbReference type="PROSITE" id="PS51384">
    <property type="entry name" value="FAD_FR"/>
    <property type="match status" value="1"/>
</dbReference>
<dbReference type="GO" id="GO:0006952">
    <property type="term" value="P:defense response"/>
    <property type="evidence" value="ECO:0007669"/>
    <property type="project" value="TreeGrafter"/>
</dbReference>
<dbReference type="AlphaFoldDB" id="R4XG08"/>
<dbReference type="GO" id="GO:0043020">
    <property type="term" value="C:NADPH oxidase complex"/>
    <property type="evidence" value="ECO:0007669"/>
    <property type="project" value="TreeGrafter"/>
</dbReference>
<protein>
    <recommendedName>
        <fullName evidence="9">FAD-binding FR-type domain-containing protein</fullName>
    </recommendedName>
</protein>
<evidence type="ECO:0000256" key="1">
    <source>
        <dbReference type="ARBA" id="ARBA00004141"/>
    </source>
</evidence>
<dbReference type="Proteomes" id="UP000013776">
    <property type="component" value="Unassembled WGS sequence"/>
</dbReference>
<evidence type="ECO:0000259" key="9">
    <source>
        <dbReference type="PROSITE" id="PS51384"/>
    </source>
</evidence>
<evidence type="ECO:0000256" key="3">
    <source>
        <dbReference type="ARBA" id="ARBA00022982"/>
    </source>
</evidence>
<feature type="domain" description="FAD-binding FR-type" evidence="9">
    <location>
        <begin position="341"/>
        <end position="440"/>
    </location>
</feature>
<dbReference type="VEuPathDB" id="FungiDB:TAPDE_002339"/>
<evidence type="ECO:0000256" key="5">
    <source>
        <dbReference type="ARBA" id="ARBA00023002"/>
    </source>
</evidence>
<feature type="transmembrane region" description="Helical" evidence="8">
    <location>
        <begin position="215"/>
        <end position="236"/>
    </location>
</feature>